<dbReference type="EMBL" id="LAZR01003035">
    <property type="protein sequence ID" value="KKN22724.1"/>
    <property type="molecule type" value="Genomic_DNA"/>
</dbReference>
<proteinExistence type="predicted"/>
<name>A0A0F9NXV3_9ZZZZ</name>
<comment type="caution">
    <text evidence="1">The sequence shown here is derived from an EMBL/GenBank/DDBJ whole genome shotgun (WGS) entry which is preliminary data.</text>
</comment>
<evidence type="ECO:0000313" key="1">
    <source>
        <dbReference type="EMBL" id="KKN22724.1"/>
    </source>
</evidence>
<gene>
    <name evidence="1" type="ORF">LCGC14_0912260</name>
</gene>
<organism evidence="1">
    <name type="scientific">marine sediment metagenome</name>
    <dbReference type="NCBI Taxonomy" id="412755"/>
    <lineage>
        <taxon>unclassified sequences</taxon>
        <taxon>metagenomes</taxon>
        <taxon>ecological metagenomes</taxon>
    </lineage>
</organism>
<reference evidence="1" key="1">
    <citation type="journal article" date="2015" name="Nature">
        <title>Complex archaea that bridge the gap between prokaryotes and eukaryotes.</title>
        <authorList>
            <person name="Spang A."/>
            <person name="Saw J.H."/>
            <person name="Jorgensen S.L."/>
            <person name="Zaremba-Niedzwiedzka K."/>
            <person name="Martijn J."/>
            <person name="Lind A.E."/>
            <person name="van Eijk R."/>
            <person name="Schleper C."/>
            <person name="Guy L."/>
            <person name="Ettema T.J."/>
        </authorList>
    </citation>
    <scope>NUCLEOTIDE SEQUENCE</scope>
</reference>
<sequence length="59" mass="7575">MKFRTPWQIHKYRKDKKELEFKIRDAGRRHQQTLEEHLRLELIALNMEYRYKYFKDYKG</sequence>
<accession>A0A0F9NXV3</accession>
<protein>
    <submittedName>
        <fullName evidence="1">Uncharacterized protein</fullName>
    </submittedName>
</protein>
<dbReference type="AlphaFoldDB" id="A0A0F9NXV3"/>